<evidence type="ECO:0000256" key="2">
    <source>
        <dbReference type="SAM" id="Phobius"/>
    </source>
</evidence>
<feature type="transmembrane region" description="Helical" evidence="2">
    <location>
        <begin position="365"/>
        <end position="383"/>
    </location>
</feature>
<feature type="compositionally biased region" description="Polar residues" evidence="1">
    <location>
        <begin position="36"/>
        <end position="49"/>
    </location>
</feature>
<dbReference type="AlphaFoldDB" id="A0A7J7JQV8"/>
<keyword evidence="4" id="KW-1185">Reference proteome</keyword>
<feature type="compositionally biased region" description="Basic and acidic residues" evidence="1">
    <location>
        <begin position="54"/>
        <end position="68"/>
    </location>
</feature>
<feature type="compositionally biased region" description="Basic and acidic residues" evidence="1">
    <location>
        <begin position="580"/>
        <end position="589"/>
    </location>
</feature>
<feature type="transmembrane region" description="Helical" evidence="2">
    <location>
        <begin position="196"/>
        <end position="214"/>
    </location>
</feature>
<accession>A0A7J7JQV8</accession>
<gene>
    <name evidence="3" type="ORF">EB796_013860</name>
</gene>
<evidence type="ECO:0000313" key="4">
    <source>
        <dbReference type="Proteomes" id="UP000593567"/>
    </source>
</evidence>
<sequence>MPTRVSPNAPTDLYKNTNDNELPPEPIHAPKVIISESDSNPATERTSLTAPADSLDHKYEDTSKKADEKVPPVKKLNFKDAAARVRRDSTESIGNAADLLHPSTAAAKDNEGLDEPDFWDKMSQFSVRMRKDGRFFFQHPYARLTVAYLVTFCNFLIYAEDPVAHSSAECNVIVVGNIYSFIVTKYPPNGFSALKVIMWLIAIALGIVVGKLVVHRILLKRLLKLQMFQEDMGSFMVMFLTSLLFLFGMSWLYNAFLLLGGPELAPYMINGYMDMRNSTFMKAAACGTWLGDFFTAWMVTDVMLQERFYPEWARGARRWWNRKYNRIILFWCMALAATVIVIMVISTDWIKWDSINASFLATNELSRSFLASFILVMDLLIVMQDWDFPHFINHFDIKLPGLNTADLKINIPRCLKRFENITIHITGKWFNYGIIFLVMILDLNMWKNQIFYAPEDFAQCVDEQKFIYSYPTDEAFQNVTATHNSTYCDTSIPKMESKYFGFSLPVKAIAFIPSLAAFVAFVVLIIIYGRVKPTKSNPYVGRMVKVPKTAKPTTSMFTIVKMKLMRKKLDTESAALEETAGKFEVKGEDGQPLPQSGSTV</sequence>
<organism evidence="3 4">
    <name type="scientific">Bugula neritina</name>
    <name type="common">Brown bryozoan</name>
    <name type="synonym">Sertularia neritina</name>
    <dbReference type="NCBI Taxonomy" id="10212"/>
    <lineage>
        <taxon>Eukaryota</taxon>
        <taxon>Metazoa</taxon>
        <taxon>Spiralia</taxon>
        <taxon>Lophotrochozoa</taxon>
        <taxon>Bryozoa</taxon>
        <taxon>Gymnolaemata</taxon>
        <taxon>Cheilostomatida</taxon>
        <taxon>Flustrina</taxon>
        <taxon>Buguloidea</taxon>
        <taxon>Bugulidae</taxon>
        <taxon>Bugula</taxon>
    </lineage>
</organism>
<proteinExistence type="predicted"/>
<dbReference type="InterPro" id="IPR029370">
    <property type="entry name" value="TMEM117"/>
</dbReference>
<feature type="region of interest" description="Disordered" evidence="1">
    <location>
        <begin position="580"/>
        <end position="600"/>
    </location>
</feature>
<dbReference type="EMBL" id="VXIV02002017">
    <property type="protein sequence ID" value="KAF6027828.1"/>
    <property type="molecule type" value="Genomic_DNA"/>
</dbReference>
<feature type="transmembrane region" description="Helical" evidence="2">
    <location>
        <begin position="429"/>
        <end position="446"/>
    </location>
</feature>
<name>A0A7J7JQV8_BUGNE</name>
<feature type="region of interest" description="Disordered" evidence="1">
    <location>
        <begin position="1"/>
        <end position="68"/>
    </location>
</feature>
<evidence type="ECO:0000256" key="1">
    <source>
        <dbReference type="SAM" id="MobiDB-lite"/>
    </source>
</evidence>
<dbReference type="Proteomes" id="UP000593567">
    <property type="component" value="Unassembled WGS sequence"/>
</dbReference>
<feature type="transmembrane region" description="Helical" evidence="2">
    <location>
        <begin position="235"/>
        <end position="260"/>
    </location>
</feature>
<feature type="transmembrane region" description="Helical" evidence="2">
    <location>
        <begin position="508"/>
        <end position="528"/>
    </location>
</feature>
<keyword evidence="2" id="KW-1133">Transmembrane helix</keyword>
<comment type="caution">
    <text evidence="3">The sequence shown here is derived from an EMBL/GenBank/DDBJ whole genome shotgun (WGS) entry which is preliminary data.</text>
</comment>
<feature type="transmembrane region" description="Helical" evidence="2">
    <location>
        <begin position="140"/>
        <end position="159"/>
    </location>
</feature>
<feature type="transmembrane region" description="Helical" evidence="2">
    <location>
        <begin position="280"/>
        <end position="304"/>
    </location>
</feature>
<protein>
    <submittedName>
        <fullName evidence="3">TMEM117</fullName>
    </submittedName>
</protein>
<dbReference type="PANTHER" id="PTHR31226">
    <property type="entry name" value="TRANSMEMBRANE PROTEIN 117"/>
    <property type="match status" value="1"/>
</dbReference>
<feature type="compositionally biased region" description="Polar residues" evidence="1">
    <location>
        <begin position="1"/>
        <end position="20"/>
    </location>
</feature>
<dbReference type="GO" id="GO:0070059">
    <property type="term" value="P:intrinsic apoptotic signaling pathway in response to endoplasmic reticulum stress"/>
    <property type="evidence" value="ECO:0007669"/>
    <property type="project" value="TreeGrafter"/>
</dbReference>
<dbReference type="PANTHER" id="PTHR31226:SF1">
    <property type="entry name" value="TRANSMEMBRANE PROTEIN 117"/>
    <property type="match status" value="1"/>
</dbReference>
<reference evidence="3" key="1">
    <citation type="submission" date="2020-06" db="EMBL/GenBank/DDBJ databases">
        <title>Draft genome of Bugula neritina, a colonial animal packing powerful symbionts and potential medicines.</title>
        <authorList>
            <person name="Rayko M."/>
        </authorList>
    </citation>
    <scope>NUCLEOTIDE SEQUENCE [LARGE SCALE GENOMIC DNA]</scope>
    <source>
        <strain evidence="3">Kwan_BN1</strain>
    </source>
</reference>
<feature type="transmembrane region" description="Helical" evidence="2">
    <location>
        <begin position="324"/>
        <end position="345"/>
    </location>
</feature>
<keyword evidence="2" id="KW-0472">Membrane</keyword>
<keyword evidence="2" id="KW-0812">Transmembrane</keyword>
<dbReference type="Pfam" id="PF15113">
    <property type="entry name" value="TMEM117"/>
    <property type="match status" value="1"/>
</dbReference>
<evidence type="ECO:0000313" key="3">
    <source>
        <dbReference type="EMBL" id="KAF6027828.1"/>
    </source>
</evidence>
<dbReference type="OrthoDB" id="419441at2759"/>